<evidence type="ECO:0000313" key="1">
    <source>
        <dbReference type="EMBL" id="MDO9707986.1"/>
    </source>
</evidence>
<organism evidence="1 2">
    <name type="scientific">Paracraurococcus lichenis</name>
    <dbReference type="NCBI Taxonomy" id="3064888"/>
    <lineage>
        <taxon>Bacteria</taxon>
        <taxon>Pseudomonadati</taxon>
        <taxon>Pseudomonadota</taxon>
        <taxon>Alphaproteobacteria</taxon>
        <taxon>Acetobacterales</taxon>
        <taxon>Roseomonadaceae</taxon>
        <taxon>Paracraurococcus</taxon>
    </lineage>
</organism>
<reference evidence="1 2" key="1">
    <citation type="submission" date="2023-08" db="EMBL/GenBank/DDBJ databases">
        <title>The draft genome sequence of Paracraurococcus sp. LOR1-02.</title>
        <authorList>
            <person name="Kingkaew E."/>
            <person name="Tanasupawat S."/>
        </authorList>
    </citation>
    <scope>NUCLEOTIDE SEQUENCE [LARGE SCALE GENOMIC DNA]</scope>
    <source>
        <strain evidence="1 2">LOR1-02</strain>
    </source>
</reference>
<accession>A0ABT9DVQ6</accession>
<dbReference type="RefSeq" id="WP_305102857.1">
    <property type="nucleotide sequence ID" value="NZ_JAUTWS010000005.1"/>
</dbReference>
<evidence type="ECO:0008006" key="3">
    <source>
        <dbReference type="Google" id="ProtNLM"/>
    </source>
</evidence>
<comment type="caution">
    <text evidence="1">The sequence shown here is derived from an EMBL/GenBank/DDBJ whole genome shotgun (WGS) entry which is preliminary data.</text>
</comment>
<name>A0ABT9DVQ6_9PROT</name>
<proteinExistence type="predicted"/>
<keyword evidence="2" id="KW-1185">Reference proteome</keyword>
<dbReference type="Proteomes" id="UP001243009">
    <property type="component" value="Unassembled WGS sequence"/>
</dbReference>
<gene>
    <name evidence="1" type="ORF">Q7A36_06500</name>
</gene>
<dbReference type="EMBL" id="JAUTWS010000005">
    <property type="protein sequence ID" value="MDO9707986.1"/>
    <property type="molecule type" value="Genomic_DNA"/>
</dbReference>
<evidence type="ECO:0000313" key="2">
    <source>
        <dbReference type="Proteomes" id="UP001243009"/>
    </source>
</evidence>
<sequence length="137" mass="15384">MSDFGYKEILEKLVTPGDFAAALAGAAVGGFTGSFILPSITVGTTVLTGASTALCVKRVCESPFVRWLILARARRLKFCIENDEVLELKRRSVLAARLNRLIRAIENKTSNNFKYSEIYNGIWNDYMKDLEERKDED</sequence>
<protein>
    <recommendedName>
        <fullName evidence="3">Transmembrane protein</fullName>
    </recommendedName>
</protein>